<dbReference type="AlphaFoldDB" id="A0A8K0KVJ8"/>
<dbReference type="InterPro" id="IPR049326">
    <property type="entry name" value="Rhodopsin_dom_fungi"/>
</dbReference>
<evidence type="ECO:0000256" key="2">
    <source>
        <dbReference type="ARBA" id="ARBA00022692"/>
    </source>
</evidence>
<protein>
    <recommendedName>
        <fullName evidence="7">Rhodopsin domain-containing protein</fullName>
    </recommendedName>
</protein>
<evidence type="ECO:0000256" key="3">
    <source>
        <dbReference type="ARBA" id="ARBA00022989"/>
    </source>
</evidence>
<dbReference type="InterPro" id="IPR052337">
    <property type="entry name" value="SAT4-like"/>
</dbReference>
<organism evidence="8 9">
    <name type="scientific">Elsinoe batatas</name>
    <dbReference type="NCBI Taxonomy" id="2601811"/>
    <lineage>
        <taxon>Eukaryota</taxon>
        <taxon>Fungi</taxon>
        <taxon>Dikarya</taxon>
        <taxon>Ascomycota</taxon>
        <taxon>Pezizomycotina</taxon>
        <taxon>Dothideomycetes</taxon>
        <taxon>Dothideomycetidae</taxon>
        <taxon>Myriangiales</taxon>
        <taxon>Elsinoaceae</taxon>
        <taxon>Elsinoe</taxon>
    </lineage>
</organism>
<dbReference type="Proteomes" id="UP000809789">
    <property type="component" value="Unassembled WGS sequence"/>
</dbReference>
<proteinExistence type="inferred from homology"/>
<feature type="domain" description="Rhodopsin" evidence="7">
    <location>
        <begin position="21"/>
        <end position="231"/>
    </location>
</feature>
<reference evidence="8" key="1">
    <citation type="submission" date="2021-07" db="EMBL/GenBank/DDBJ databases">
        <title>Elsinoe batatas strain:CRI-CJ2 Genome sequencing and assembly.</title>
        <authorList>
            <person name="Huang L."/>
        </authorList>
    </citation>
    <scope>NUCLEOTIDE SEQUENCE</scope>
    <source>
        <strain evidence="8">CRI-CJ2</strain>
    </source>
</reference>
<evidence type="ECO:0000256" key="1">
    <source>
        <dbReference type="ARBA" id="ARBA00004141"/>
    </source>
</evidence>
<evidence type="ECO:0000313" key="9">
    <source>
        <dbReference type="Proteomes" id="UP000809789"/>
    </source>
</evidence>
<feature type="transmembrane region" description="Helical" evidence="6">
    <location>
        <begin position="12"/>
        <end position="37"/>
    </location>
</feature>
<comment type="subcellular location">
    <subcellularLocation>
        <location evidence="1">Membrane</location>
        <topology evidence="1">Multi-pass membrane protein</topology>
    </subcellularLocation>
</comment>
<keyword evidence="2 6" id="KW-0812">Transmembrane</keyword>
<evidence type="ECO:0000259" key="7">
    <source>
        <dbReference type="Pfam" id="PF20684"/>
    </source>
</evidence>
<feature type="transmembrane region" description="Helical" evidence="6">
    <location>
        <begin position="98"/>
        <end position="120"/>
    </location>
</feature>
<name>A0A8K0KVJ8_9PEZI</name>
<keyword evidence="3 6" id="KW-1133">Transmembrane helix</keyword>
<dbReference type="EMBL" id="JAESVG020000009">
    <property type="protein sequence ID" value="KAG8624724.1"/>
    <property type="molecule type" value="Genomic_DNA"/>
</dbReference>
<dbReference type="PANTHER" id="PTHR33048:SF47">
    <property type="entry name" value="INTEGRAL MEMBRANE PROTEIN-RELATED"/>
    <property type="match status" value="1"/>
</dbReference>
<dbReference type="OrthoDB" id="4329349at2759"/>
<gene>
    <name evidence="8" type="ORF">KVT40_007791</name>
</gene>
<comment type="similarity">
    <text evidence="5">Belongs to the SAT4 family.</text>
</comment>
<dbReference type="PANTHER" id="PTHR33048">
    <property type="entry name" value="PTH11-LIKE INTEGRAL MEMBRANE PROTEIN (AFU_ORTHOLOGUE AFUA_5G11245)"/>
    <property type="match status" value="1"/>
</dbReference>
<evidence type="ECO:0000256" key="5">
    <source>
        <dbReference type="ARBA" id="ARBA00038359"/>
    </source>
</evidence>
<sequence>MPLPAAHGSFTFLPSSCLTELVCTLISLALSVLTILVHHGTNLDYNPAMTQSDIQSITSGSKFQFSAWYTYTSMIWSMKASMLFFYRRLTFNSLQQRLVQWIALSLLVTYLINILTISLACRPFVSNWAAPTTCSPTPTLLTISSLNIAMSLAILSIPVPLLWKLQVPRKQKIAIGLFLTTGVVVIIAAGVRIGAGLGLAQTTVNLDVWGVREALVGILFKNLPVLRQFFRGAFWKGEGSSAGTGAGARGYALDKSVARTRSDEEMEKYGAKGRGKKGEVHVQVEVIMGREDRGRDVEMGNSARAAAM</sequence>
<evidence type="ECO:0000256" key="4">
    <source>
        <dbReference type="ARBA" id="ARBA00023136"/>
    </source>
</evidence>
<dbReference type="Pfam" id="PF20684">
    <property type="entry name" value="Fung_rhodopsin"/>
    <property type="match status" value="1"/>
</dbReference>
<dbReference type="GO" id="GO:0016020">
    <property type="term" value="C:membrane"/>
    <property type="evidence" value="ECO:0007669"/>
    <property type="project" value="UniProtKB-SubCell"/>
</dbReference>
<feature type="transmembrane region" description="Helical" evidence="6">
    <location>
        <begin position="140"/>
        <end position="163"/>
    </location>
</feature>
<keyword evidence="4 6" id="KW-0472">Membrane</keyword>
<accession>A0A8K0KVJ8</accession>
<evidence type="ECO:0000313" key="8">
    <source>
        <dbReference type="EMBL" id="KAG8624724.1"/>
    </source>
</evidence>
<feature type="transmembrane region" description="Helical" evidence="6">
    <location>
        <begin position="68"/>
        <end position="86"/>
    </location>
</feature>
<feature type="transmembrane region" description="Helical" evidence="6">
    <location>
        <begin position="175"/>
        <end position="195"/>
    </location>
</feature>
<evidence type="ECO:0000256" key="6">
    <source>
        <dbReference type="SAM" id="Phobius"/>
    </source>
</evidence>
<keyword evidence="9" id="KW-1185">Reference proteome</keyword>
<comment type="caution">
    <text evidence="8">The sequence shown here is derived from an EMBL/GenBank/DDBJ whole genome shotgun (WGS) entry which is preliminary data.</text>
</comment>